<gene>
    <name evidence="7" type="ORF">GOZ95_14780</name>
</gene>
<evidence type="ECO:0000256" key="3">
    <source>
        <dbReference type="ARBA" id="ARBA00022692"/>
    </source>
</evidence>
<organism evidence="7 8">
    <name type="scientific">Agrobacterium vitis</name>
    <name type="common">Rhizobium vitis</name>
    <dbReference type="NCBI Taxonomy" id="373"/>
    <lineage>
        <taxon>Bacteria</taxon>
        <taxon>Pseudomonadati</taxon>
        <taxon>Pseudomonadota</taxon>
        <taxon>Alphaproteobacteria</taxon>
        <taxon>Hyphomicrobiales</taxon>
        <taxon>Rhizobiaceae</taxon>
        <taxon>Rhizobium/Agrobacterium group</taxon>
        <taxon>Agrobacterium</taxon>
    </lineage>
</organism>
<protein>
    <submittedName>
        <fullName evidence="7">Threonine transporter</fullName>
    </submittedName>
</protein>
<feature type="transmembrane region" description="Helical" evidence="6">
    <location>
        <begin position="151"/>
        <end position="172"/>
    </location>
</feature>
<feature type="transmembrane region" description="Helical" evidence="6">
    <location>
        <begin position="40"/>
        <end position="58"/>
    </location>
</feature>
<feature type="transmembrane region" description="Helical" evidence="6">
    <location>
        <begin position="70"/>
        <end position="95"/>
    </location>
</feature>
<keyword evidence="4 6" id="KW-1133">Transmembrane helix</keyword>
<dbReference type="PANTHER" id="PTHR30086">
    <property type="entry name" value="ARGININE EXPORTER PROTEIN ARGO"/>
    <property type="match status" value="1"/>
</dbReference>
<feature type="transmembrane region" description="Helical" evidence="6">
    <location>
        <begin position="184"/>
        <end position="205"/>
    </location>
</feature>
<dbReference type="InterPro" id="IPR001123">
    <property type="entry name" value="LeuE-type"/>
</dbReference>
<accession>A0AAE5AWZ4</accession>
<dbReference type="Pfam" id="PF01810">
    <property type="entry name" value="LysE"/>
    <property type="match status" value="1"/>
</dbReference>
<evidence type="ECO:0000256" key="6">
    <source>
        <dbReference type="SAM" id="Phobius"/>
    </source>
</evidence>
<name>A0AAE5AWZ4_AGRVI</name>
<sequence length="209" mass="22398">MSTMLLTVLTTLGLYAAVVISPGPNFALISRLAVSGNRSTAVGATFGLAFAATIYAILSMSGLALVLTKISWLTSLVQIAGGCYLVYLGLMAWLPDRSTVASQAQPKETKGFGRGFGVGMLVNLSNPKGIAFFIGLYAVAIPPETALWAKLLILFGGFTLEIVWYGLVVLLFSSRRAQMLYQQFGRWIERVLGALLAAFGLRLIAEKIL</sequence>
<dbReference type="PANTHER" id="PTHR30086:SF19">
    <property type="entry name" value="THREONINE EFFLUX PROTEIN"/>
    <property type="match status" value="1"/>
</dbReference>
<evidence type="ECO:0000313" key="7">
    <source>
        <dbReference type="EMBL" id="MUZ58705.1"/>
    </source>
</evidence>
<evidence type="ECO:0000256" key="4">
    <source>
        <dbReference type="ARBA" id="ARBA00022989"/>
    </source>
</evidence>
<dbReference type="GO" id="GO:0005886">
    <property type="term" value="C:plasma membrane"/>
    <property type="evidence" value="ECO:0007669"/>
    <property type="project" value="UniProtKB-SubCell"/>
</dbReference>
<comment type="subcellular location">
    <subcellularLocation>
        <location evidence="1">Cell membrane</location>
        <topology evidence="1">Multi-pass membrane protein</topology>
    </subcellularLocation>
</comment>
<keyword evidence="2" id="KW-1003">Cell membrane</keyword>
<evidence type="ECO:0000313" key="8">
    <source>
        <dbReference type="Proteomes" id="UP000436692"/>
    </source>
</evidence>
<keyword evidence="3 6" id="KW-0812">Transmembrane</keyword>
<dbReference type="Proteomes" id="UP000436692">
    <property type="component" value="Unassembled WGS sequence"/>
</dbReference>
<proteinExistence type="predicted"/>
<keyword evidence="5 6" id="KW-0472">Membrane</keyword>
<evidence type="ECO:0000256" key="2">
    <source>
        <dbReference type="ARBA" id="ARBA00022475"/>
    </source>
</evidence>
<evidence type="ECO:0000256" key="5">
    <source>
        <dbReference type="ARBA" id="ARBA00023136"/>
    </source>
</evidence>
<dbReference type="GO" id="GO:0015171">
    <property type="term" value="F:amino acid transmembrane transporter activity"/>
    <property type="evidence" value="ECO:0007669"/>
    <property type="project" value="TreeGrafter"/>
</dbReference>
<evidence type="ECO:0000256" key="1">
    <source>
        <dbReference type="ARBA" id="ARBA00004651"/>
    </source>
</evidence>
<reference evidence="7 8" key="1">
    <citation type="submission" date="2019-12" db="EMBL/GenBank/DDBJ databases">
        <title>Whole-genome sequencing of Allorhizobium vitis.</title>
        <authorList>
            <person name="Gan H.M."/>
            <person name="Szegedi E."/>
            <person name="Burr T."/>
            <person name="Savka M.A."/>
        </authorList>
    </citation>
    <scope>NUCLEOTIDE SEQUENCE [LARGE SCALE GENOMIC DNA]</scope>
    <source>
        <strain evidence="7 8">CG989</strain>
    </source>
</reference>
<feature type="transmembrane region" description="Helical" evidence="6">
    <location>
        <begin position="115"/>
        <end position="139"/>
    </location>
</feature>
<dbReference type="EMBL" id="WPHM01000007">
    <property type="protein sequence ID" value="MUZ58705.1"/>
    <property type="molecule type" value="Genomic_DNA"/>
</dbReference>
<dbReference type="AlphaFoldDB" id="A0AAE5AWZ4"/>
<comment type="caution">
    <text evidence="7">The sequence shown here is derived from an EMBL/GenBank/DDBJ whole genome shotgun (WGS) entry which is preliminary data.</text>
</comment>